<protein>
    <submittedName>
        <fullName evidence="5">3-hydroxyacyl-CoA dehydrogenase</fullName>
    </submittedName>
</protein>
<proteinExistence type="inferred from homology"/>
<evidence type="ECO:0000256" key="2">
    <source>
        <dbReference type="ARBA" id="ARBA00023002"/>
    </source>
</evidence>
<organism evidence="5 6">
    <name type="scientific">Burkholderia lata (strain ATCC 17760 / DSM 23089 / LMG 22485 / NCIMB 9086 / R18194 / 383)</name>
    <dbReference type="NCBI Taxonomy" id="482957"/>
    <lineage>
        <taxon>Bacteria</taxon>
        <taxon>Pseudomonadati</taxon>
        <taxon>Pseudomonadota</taxon>
        <taxon>Betaproteobacteria</taxon>
        <taxon>Burkholderiales</taxon>
        <taxon>Burkholderiaceae</taxon>
        <taxon>Burkholderia</taxon>
        <taxon>Burkholderia cepacia complex</taxon>
    </lineage>
</organism>
<dbReference type="InterPro" id="IPR002347">
    <property type="entry name" value="SDR_fam"/>
</dbReference>
<dbReference type="InterPro" id="IPR020904">
    <property type="entry name" value="Sc_DH/Rdtase_CS"/>
</dbReference>
<reference evidence="5 6" key="1">
    <citation type="submission" date="2019-09" db="EMBL/GenBank/DDBJ databases">
        <authorList>
            <person name="Depoorter E."/>
        </authorList>
    </citation>
    <scope>NUCLEOTIDE SEQUENCE [LARGE SCALE GENOMIC DNA]</scope>
    <source>
        <strain evidence="5">R-18112</strain>
    </source>
</reference>
<dbReference type="SUPFAM" id="SSF51735">
    <property type="entry name" value="NAD(P)-binding Rossmann-fold domains"/>
    <property type="match status" value="1"/>
</dbReference>
<dbReference type="EMBL" id="CABVQI010000005">
    <property type="protein sequence ID" value="VWC70953.1"/>
    <property type="molecule type" value="Genomic_DNA"/>
</dbReference>
<dbReference type="SMART" id="SM00822">
    <property type="entry name" value="PKS_KR"/>
    <property type="match status" value="1"/>
</dbReference>
<dbReference type="PRINTS" id="PR00080">
    <property type="entry name" value="SDRFAMILY"/>
</dbReference>
<gene>
    <name evidence="5" type="ORF">BLA18112_01919</name>
</gene>
<dbReference type="InterPro" id="IPR051687">
    <property type="entry name" value="Peroxisomal_Beta-Oxidation"/>
</dbReference>
<evidence type="ECO:0000256" key="1">
    <source>
        <dbReference type="ARBA" id="ARBA00006484"/>
    </source>
</evidence>
<dbReference type="InterPro" id="IPR036291">
    <property type="entry name" value="NAD(P)-bd_dom_sf"/>
</dbReference>
<evidence type="ECO:0000313" key="6">
    <source>
        <dbReference type="Proteomes" id="UP000494274"/>
    </source>
</evidence>
<dbReference type="InterPro" id="IPR057326">
    <property type="entry name" value="KR_dom"/>
</dbReference>
<dbReference type="PANTHER" id="PTHR45024:SF2">
    <property type="entry name" value="SCP2 DOMAIN-CONTAINING PROTEIN"/>
    <property type="match status" value="1"/>
</dbReference>
<dbReference type="Proteomes" id="UP000494274">
    <property type="component" value="Unassembled WGS sequence"/>
</dbReference>
<evidence type="ECO:0000256" key="3">
    <source>
        <dbReference type="RuleBase" id="RU000363"/>
    </source>
</evidence>
<dbReference type="PRINTS" id="PR00081">
    <property type="entry name" value="GDHRDH"/>
</dbReference>
<dbReference type="RefSeq" id="WP_175043428.1">
    <property type="nucleotide sequence ID" value="NZ_CABVQI010000005.1"/>
</dbReference>
<evidence type="ECO:0000313" key="5">
    <source>
        <dbReference type="EMBL" id="VWC70953.1"/>
    </source>
</evidence>
<feature type="domain" description="Ketoreductase" evidence="4">
    <location>
        <begin position="8"/>
        <end position="199"/>
    </location>
</feature>
<dbReference type="GO" id="GO:0016491">
    <property type="term" value="F:oxidoreductase activity"/>
    <property type="evidence" value="ECO:0007669"/>
    <property type="project" value="UniProtKB-KW"/>
</dbReference>
<keyword evidence="2" id="KW-0560">Oxidoreductase</keyword>
<dbReference type="PANTHER" id="PTHR45024">
    <property type="entry name" value="DEHYDROGENASES, SHORT CHAIN"/>
    <property type="match status" value="1"/>
</dbReference>
<sequence>MKIDLTNRVAIVTGAGAGLGREHALLLARLGAKVVVNDLGSDVNGRGGSATAAQQVVDEIVAAGGEAIANSASVTDAEQVQHMVDQTLSRWGHVDILVNNAGILRDKSFSKMTLDDFRAVIEVHLMGAVNCTKAVWEPMRERRYGRIVMTTSSSGLYGNFGQSNYGAAKMALVGLMQTLAIEGERYDIRVNCLAPTAGTRMLEGLMSADTLDTLSPASVSPAVAVLAGEAAPTRMVLCAGAGSFEAAHITLTPGIHLGTDDQVVHRLAGRLDEVANRDGETAPSSGAAQGDLELTKARIASTYAKEHSDA</sequence>
<dbReference type="Gene3D" id="3.40.50.720">
    <property type="entry name" value="NAD(P)-binding Rossmann-like Domain"/>
    <property type="match status" value="1"/>
</dbReference>
<dbReference type="PROSITE" id="PS00061">
    <property type="entry name" value="ADH_SHORT"/>
    <property type="match status" value="1"/>
</dbReference>
<name>A0A6P2ULI5_BURL3</name>
<evidence type="ECO:0000259" key="4">
    <source>
        <dbReference type="SMART" id="SM00822"/>
    </source>
</evidence>
<dbReference type="AlphaFoldDB" id="A0A6P2ULI5"/>
<accession>A0A6P2ULI5</accession>
<dbReference type="Pfam" id="PF00106">
    <property type="entry name" value="adh_short"/>
    <property type="match status" value="1"/>
</dbReference>
<comment type="similarity">
    <text evidence="1 3">Belongs to the short-chain dehydrogenases/reductases (SDR) family.</text>
</comment>